<sequence>MQEDIAKLLEWGSNSGDISSGQSSAITGDNHVLDVHQVASLFPSDSTAAATATNDKPNNK</sequence>
<accession>A0ABQ7BQ67</accession>
<gene>
    <name evidence="1" type="ORF">DY000_02041162</name>
</gene>
<evidence type="ECO:0000313" key="1">
    <source>
        <dbReference type="EMBL" id="KAF3534408.1"/>
    </source>
</evidence>
<dbReference type="Proteomes" id="UP000266723">
    <property type="component" value="Unassembled WGS sequence"/>
</dbReference>
<dbReference type="EMBL" id="QGKV02001507">
    <property type="protein sequence ID" value="KAF3534408.1"/>
    <property type="molecule type" value="Genomic_DNA"/>
</dbReference>
<keyword evidence="2" id="KW-1185">Reference proteome</keyword>
<comment type="caution">
    <text evidence="1">The sequence shown here is derived from an EMBL/GenBank/DDBJ whole genome shotgun (WGS) entry which is preliminary data.</text>
</comment>
<reference evidence="1 2" key="1">
    <citation type="journal article" date="2020" name="BMC Genomics">
        <title>Intraspecific diversification of the crop wild relative Brassica cretica Lam. using demographic model selection.</title>
        <authorList>
            <person name="Kioukis A."/>
            <person name="Michalopoulou V.A."/>
            <person name="Briers L."/>
            <person name="Pirintsos S."/>
            <person name="Studholme D.J."/>
            <person name="Pavlidis P."/>
            <person name="Sarris P.F."/>
        </authorList>
    </citation>
    <scope>NUCLEOTIDE SEQUENCE [LARGE SCALE GENOMIC DNA]</scope>
    <source>
        <strain evidence="2">cv. PFS-1207/04</strain>
    </source>
</reference>
<organism evidence="1 2">
    <name type="scientific">Brassica cretica</name>
    <name type="common">Mustard</name>
    <dbReference type="NCBI Taxonomy" id="69181"/>
    <lineage>
        <taxon>Eukaryota</taxon>
        <taxon>Viridiplantae</taxon>
        <taxon>Streptophyta</taxon>
        <taxon>Embryophyta</taxon>
        <taxon>Tracheophyta</taxon>
        <taxon>Spermatophyta</taxon>
        <taxon>Magnoliopsida</taxon>
        <taxon>eudicotyledons</taxon>
        <taxon>Gunneridae</taxon>
        <taxon>Pentapetalae</taxon>
        <taxon>rosids</taxon>
        <taxon>malvids</taxon>
        <taxon>Brassicales</taxon>
        <taxon>Brassicaceae</taxon>
        <taxon>Brassiceae</taxon>
        <taxon>Brassica</taxon>
    </lineage>
</organism>
<name>A0ABQ7BQ67_BRACR</name>
<evidence type="ECO:0000313" key="2">
    <source>
        <dbReference type="Proteomes" id="UP000266723"/>
    </source>
</evidence>
<proteinExistence type="predicted"/>
<protein>
    <submittedName>
        <fullName evidence="1">Uncharacterized protein</fullName>
    </submittedName>
</protein>